<evidence type="ECO:0000313" key="12">
    <source>
        <dbReference type="EMBL" id="QUO40643.1"/>
    </source>
</evidence>
<evidence type="ECO:0000256" key="6">
    <source>
        <dbReference type="ARBA" id="ARBA00023065"/>
    </source>
</evidence>
<accession>A0A7T5JMZ8</accession>
<keyword evidence="3" id="KW-0813">Transport</keyword>
<evidence type="ECO:0000256" key="8">
    <source>
        <dbReference type="SAM" id="Phobius"/>
    </source>
</evidence>
<dbReference type="InterPro" id="IPR002524">
    <property type="entry name" value="Cation_efflux"/>
</dbReference>
<dbReference type="NCBIfam" id="TIGR01297">
    <property type="entry name" value="CDF"/>
    <property type="match status" value="1"/>
</dbReference>
<keyword evidence="6" id="KW-0406">Ion transport</keyword>
<feature type="transmembrane region" description="Helical" evidence="8">
    <location>
        <begin position="124"/>
        <end position="143"/>
    </location>
</feature>
<sequence length="323" mass="36169">MKKVDFHHLDHVKDQQTSKRTLWITLFITLFFTIVEIIGGLLSNSLALLSDSAHMISDVLALGLSMIAIYMASRKPNSRFTFGYLRFEIIASFLNGLALAVIAVGIFVEGIKRMITPQEVDLKLMLTIATIGLIVNIVLTVMLHRSTKEEENLNIQSALWHFIGDLLSSVGVIVSAIIIFFTGYLVFDPLISMVIGGIIFTGGAKIIRASYLIIMESVPEKFDLEEIRQDIASVEGVEDVHEMHLWAISTDHYSITAHVFVREDIQPFCVILAVNETLKSKYGINHSTIQVEHAQFHDHGEYGKQFLQQRESSSLPQPDPTAE</sequence>
<dbReference type="InterPro" id="IPR050681">
    <property type="entry name" value="CDF/SLC30A"/>
</dbReference>
<dbReference type="InterPro" id="IPR027469">
    <property type="entry name" value="Cation_efflux_TMD_sf"/>
</dbReference>
<organism evidence="11 13">
    <name type="scientific">Brevibacillus composti</name>
    <dbReference type="NCBI Taxonomy" id="2796470"/>
    <lineage>
        <taxon>Bacteria</taxon>
        <taxon>Bacillati</taxon>
        <taxon>Bacillota</taxon>
        <taxon>Bacilli</taxon>
        <taxon>Bacillales</taxon>
        <taxon>Paenibacillaceae</taxon>
        <taxon>Brevibacillus</taxon>
    </lineage>
</organism>
<dbReference type="RefSeq" id="WP_198827168.1">
    <property type="nucleotide sequence ID" value="NZ_CP066308.1"/>
</dbReference>
<feature type="transmembrane region" description="Helical" evidence="8">
    <location>
        <begin position="84"/>
        <end position="108"/>
    </location>
</feature>
<dbReference type="Pfam" id="PF01545">
    <property type="entry name" value="Cation_efflux"/>
    <property type="match status" value="1"/>
</dbReference>
<protein>
    <submittedName>
        <fullName evidence="11">Cation transporter</fullName>
    </submittedName>
</protein>
<feature type="domain" description="Cation efflux protein transmembrane" evidence="9">
    <location>
        <begin position="22"/>
        <end position="215"/>
    </location>
</feature>
<evidence type="ECO:0000256" key="3">
    <source>
        <dbReference type="ARBA" id="ARBA00022448"/>
    </source>
</evidence>
<feature type="domain" description="Cation efflux protein cytoplasmic" evidence="10">
    <location>
        <begin position="219"/>
        <end position="293"/>
    </location>
</feature>
<evidence type="ECO:0000256" key="7">
    <source>
        <dbReference type="ARBA" id="ARBA00023136"/>
    </source>
</evidence>
<dbReference type="PANTHER" id="PTHR11562:SF17">
    <property type="entry name" value="RE54080P-RELATED"/>
    <property type="match status" value="1"/>
</dbReference>
<feature type="transmembrane region" description="Helical" evidence="8">
    <location>
        <begin position="193"/>
        <end position="214"/>
    </location>
</feature>
<dbReference type="InterPro" id="IPR027470">
    <property type="entry name" value="Cation_efflux_CTD"/>
</dbReference>
<evidence type="ECO:0000259" key="9">
    <source>
        <dbReference type="Pfam" id="PF01545"/>
    </source>
</evidence>
<dbReference type="KEGG" id="bcop:JD108_16940"/>
<dbReference type="GO" id="GO:0005385">
    <property type="term" value="F:zinc ion transmembrane transporter activity"/>
    <property type="evidence" value="ECO:0007669"/>
    <property type="project" value="TreeGrafter"/>
</dbReference>
<reference evidence="11 13" key="1">
    <citation type="submission" date="2020-12" db="EMBL/GenBank/DDBJ databases">
        <title>strain FJAT-54423T represents a novel species of the genus Brevibacillus.</title>
        <authorList>
            <person name="Tang R."/>
        </authorList>
    </citation>
    <scope>NUCLEOTIDE SEQUENCE [LARGE SCALE GENOMIC DNA]</scope>
    <source>
        <strain evidence="11 13">FJAT-54423</strain>
    </source>
</reference>
<keyword evidence="5 8" id="KW-1133">Transmembrane helix</keyword>
<evidence type="ECO:0000256" key="2">
    <source>
        <dbReference type="ARBA" id="ARBA00008873"/>
    </source>
</evidence>
<dbReference type="InterPro" id="IPR036837">
    <property type="entry name" value="Cation_efflux_CTD_sf"/>
</dbReference>
<dbReference type="EMBL" id="CP073708">
    <property type="protein sequence ID" value="QUO40643.1"/>
    <property type="molecule type" value="Genomic_DNA"/>
</dbReference>
<name>A0A7T5JMZ8_9BACL</name>
<feature type="transmembrane region" description="Helical" evidence="8">
    <location>
        <begin position="54"/>
        <end position="72"/>
    </location>
</feature>
<dbReference type="EMBL" id="CP066308">
    <property type="protein sequence ID" value="QQE73561.1"/>
    <property type="molecule type" value="Genomic_DNA"/>
</dbReference>
<comment type="similarity">
    <text evidence="2">Belongs to the cation diffusion facilitator (CDF) transporter (TC 2.A.4) family. SLC30A subfamily.</text>
</comment>
<evidence type="ECO:0000313" key="13">
    <source>
        <dbReference type="Proteomes" id="UP000595847"/>
    </source>
</evidence>
<dbReference type="SUPFAM" id="SSF160240">
    <property type="entry name" value="Cation efflux protein cytoplasmic domain-like"/>
    <property type="match status" value="1"/>
</dbReference>
<dbReference type="Proteomes" id="UP000677234">
    <property type="component" value="Chromosome"/>
</dbReference>
<dbReference type="Proteomes" id="UP000595847">
    <property type="component" value="Chromosome"/>
</dbReference>
<evidence type="ECO:0000256" key="5">
    <source>
        <dbReference type="ARBA" id="ARBA00022989"/>
    </source>
</evidence>
<evidence type="ECO:0000313" key="14">
    <source>
        <dbReference type="Proteomes" id="UP000677234"/>
    </source>
</evidence>
<comment type="subcellular location">
    <subcellularLocation>
        <location evidence="1">Membrane</location>
        <topology evidence="1">Multi-pass membrane protein</topology>
    </subcellularLocation>
</comment>
<dbReference type="SUPFAM" id="SSF161111">
    <property type="entry name" value="Cation efflux protein transmembrane domain-like"/>
    <property type="match status" value="1"/>
</dbReference>
<feature type="transmembrane region" description="Helical" evidence="8">
    <location>
        <begin position="21"/>
        <end position="42"/>
    </location>
</feature>
<dbReference type="AlphaFoldDB" id="A0A7T5JMZ8"/>
<dbReference type="InterPro" id="IPR058533">
    <property type="entry name" value="Cation_efflux_TM"/>
</dbReference>
<dbReference type="GO" id="GO:0005886">
    <property type="term" value="C:plasma membrane"/>
    <property type="evidence" value="ECO:0007669"/>
    <property type="project" value="TreeGrafter"/>
</dbReference>
<evidence type="ECO:0000256" key="1">
    <source>
        <dbReference type="ARBA" id="ARBA00004141"/>
    </source>
</evidence>
<keyword evidence="4 8" id="KW-0812">Transmembrane</keyword>
<dbReference type="Gene3D" id="1.20.1510.10">
    <property type="entry name" value="Cation efflux protein transmembrane domain"/>
    <property type="match status" value="1"/>
</dbReference>
<evidence type="ECO:0000256" key="4">
    <source>
        <dbReference type="ARBA" id="ARBA00022692"/>
    </source>
</evidence>
<keyword evidence="7 8" id="KW-0472">Membrane</keyword>
<feature type="transmembrane region" description="Helical" evidence="8">
    <location>
        <begin position="163"/>
        <end position="187"/>
    </location>
</feature>
<evidence type="ECO:0000313" key="11">
    <source>
        <dbReference type="EMBL" id="QQE73561.1"/>
    </source>
</evidence>
<evidence type="ECO:0000259" key="10">
    <source>
        <dbReference type="Pfam" id="PF16916"/>
    </source>
</evidence>
<reference evidence="12" key="2">
    <citation type="submission" date="2021-04" db="EMBL/GenBank/DDBJ databases">
        <title>Brevibacillus composti FJAT-54423, complete genome.</title>
        <authorList>
            <person name="Tang R."/>
        </authorList>
    </citation>
    <scope>NUCLEOTIDE SEQUENCE</scope>
    <source>
        <strain evidence="12">FJAT-54424</strain>
    </source>
</reference>
<gene>
    <name evidence="11" type="ORF">JD108_16940</name>
    <name evidence="12" type="ORF">KDJ56_16885</name>
</gene>
<dbReference type="PANTHER" id="PTHR11562">
    <property type="entry name" value="CATION EFFLUX PROTEIN/ ZINC TRANSPORTER"/>
    <property type="match status" value="1"/>
</dbReference>
<keyword evidence="14" id="KW-1185">Reference proteome</keyword>
<proteinExistence type="inferred from homology"/>
<dbReference type="Pfam" id="PF16916">
    <property type="entry name" value="ZT_dimer"/>
    <property type="match status" value="1"/>
</dbReference>